<dbReference type="InterPro" id="IPR029060">
    <property type="entry name" value="PIN-like_dom_sf"/>
</dbReference>
<comment type="caution">
    <text evidence="2">The sequence shown here is derived from an EMBL/GenBank/DDBJ whole genome shotgun (WGS) entry which is preliminary data.</text>
</comment>
<dbReference type="AlphaFoldDB" id="A0A0G1FM26"/>
<evidence type="ECO:0000259" key="1">
    <source>
        <dbReference type="SMART" id="SM00670"/>
    </source>
</evidence>
<protein>
    <submittedName>
        <fullName evidence="2">Nucleotide-binding protein PINc</fullName>
    </submittedName>
</protein>
<accession>A0A0G1FM26</accession>
<reference evidence="2 3" key="1">
    <citation type="journal article" date="2015" name="Nature">
        <title>rRNA introns, odd ribosomes, and small enigmatic genomes across a large radiation of phyla.</title>
        <authorList>
            <person name="Brown C.T."/>
            <person name="Hug L.A."/>
            <person name="Thomas B.C."/>
            <person name="Sharon I."/>
            <person name="Castelle C.J."/>
            <person name="Singh A."/>
            <person name="Wilkins M.J."/>
            <person name="Williams K.H."/>
            <person name="Banfield J.F."/>
        </authorList>
    </citation>
    <scope>NUCLEOTIDE SEQUENCE [LARGE SCALE GENOMIC DNA]</scope>
</reference>
<dbReference type="NCBIfam" id="TIGR00305">
    <property type="entry name" value="putative toxin-antitoxin system toxin component, PIN family"/>
    <property type="match status" value="1"/>
</dbReference>
<evidence type="ECO:0000313" key="2">
    <source>
        <dbReference type="EMBL" id="KKS96066.1"/>
    </source>
</evidence>
<dbReference type="Pfam" id="PF13470">
    <property type="entry name" value="PIN_3"/>
    <property type="match status" value="1"/>
</dbReference>
<dbReference type="SMART" id="SM00670">
    <property type="entry name" value="PINc"/>
    <property type="match status" value="1"/>
</dbReference>
<organism evidence="2 3">
    <name type="scientific">Candidatus Gottesmanbacteria bacterium GW2011_GWA2_43_14</name>
    <dbReference type="NCBI Taxonomy" id="1618443"/>
    <lineage>
        <taxon>Bacteria</taxon>
        <taxon>Candidatus Gottesmaniibacteriota</taxon>
    </lineage>
</organism>
<dbReference type="Gene3D" id="3.40.50.1010">
    <property type="entry name" value="5'-nuclease"/>
    <property type="match status" value="1"/>
</dbReference>
<dbReference type="PANTHER" id="PTHR34610">
    <property type="entry name" value="SSL7007 PROTEIN"/>
    <property type="match status" value="1"/>
</dbReference>
<gene>
    <name evidence="2" type="ORF">UV73_C0012G0094</name>
</gene>
<dbReference type="InterPro" id="IPR002850">
    <property type="entry name" value="PIN_toxin-like"/>
</dbReference>
<feature type="domain" description="PIN" evidence="1">
    <location>
        <begin position="5"/>
        <end position="123"/>
    </location>
</feature>
<dbReference type="STRING" id="1618443.UV73_C0012G0094"/>
<dbReference type="PANTHER" id="PTHR34610:SF3">
    <property type="entry name" value="SSL7007 PROTEIN"/>
    <property type="match status" value="1"/>
</dbReference>
<dbReference type="Proteomes" id="UP000034894">
    <property type="component" value="Unassembled WGS sequence"/>
</dbReference>
<dbReference type="SUPFAM" id="SSF88723">
    <property type="entry name" value="PIN domain-like"/>
    <property type="match status" value="1"/>
</dbReference>
<dbReference type="InterPro" id="IPR002716">
    <property type="entry name" value="PIN_dom"/>
</dbReference>
<name>A0A0G1FM26_9BACT</name>
<dbReference type="EMBL" id="LCFP01000012">
    <property type="protein sequence ID" value="KKS96066.1"/>
    <property type="molecule type" value="Genomic_DNA"/>
</dbReference>
<sequence>MAGIIRVILDTNVLISGLFGIKNSASAKILIAVRNQKFILVNSPEILEEIAEVINRERIVKITKMNKAERKKFMEELIGRSEVTSGRKLSKSGGRDEKDDKFLACAYEAHADYIVTGDKDLLVLKEYGYTKIVSPKEFTEFMSL</sequence>
<proteinExistence type="predicted"/>
<evidence type="ECO:0000313" key="3">
    <source>
        <dbReference type="Proteomes" id="UP000034894"/>
    </source>
</evidence>